<protein>
    <submittedName>
        <fullName evidence="2">Uncharacterized protein</fullName>
    </submittedName>
</protein>
<dbReference type="EMBL" id="CP075153">
    <property type="protein sequence ID" value="UTX43566.1"/>
    <property type="molecule type" value="Genomic_DNA"/>
</dbReference>
<feature type="compositionally biased region" description="Basic residues" evidence="1">
    <location>
        <begin position="72"/>
        <end position="82"/>
    </location>
</feature>
<name>A0A9Q9F9R3_ENCHE</name>
<dbReference type="Proteomes" id="UP001059546">
    <property type="component" value="Chromosome VII"/>
</dbReference>
<organism evidence="2 3">
    <name type="scientific">Encephalitozoon hellem</name>
    <name type="common">Microsporidian parasite</name>
    <dbReference type="NCBI Taxonomy" id="27973"/>
    <lineage>
        <taxon>Eukaryota</taxon>
        <taxon>Fungi</taxon>
        <taxon>Fungi incertae sedis</taxon>
        <taxon>Microsporidia</taxon>
        <taxon>Unikaryonidae</taxon>
        <taxon>Encephalitozoon</taxon>
    </lineage>
</organism>
<feature type="region of interest" description="Disordered" evidence="1">
    <location>
        <begin position="54"/>
        <end position="82"/>
    </location>
</feature>
<dbReference type="AlphaFoldDB" id="A0A9Q9F9R3"/>
<reference evidence="2" key="1">
    <citation type="submission" date="2022-10" db="EMBL/GenBank/DDBJ databases">
        <title>Encephalitozoon hellem ATCC 50604 Complete Genome.</title>
        <authorList>
            <person name="Mascarenhas dos Santos A.C."/>
            <person name="Julian A.T."/>
            <person name="Pombert J.-F."/>
        </authorList>
    </citation>
    <scope>NUCLEOTIDE SEQUENCE</scope>
    <source>
        <strain evidence="2">ATCC 50604</strain>
    </source>
</reference>
<evidence type="ECO:0000313" key="2">
    <source>
        <dbReference type="EMBL" id="UTX43566.1"/>
    </source>
</evidence>
<accession>A0A9Q9F9R3</accession>
<proteinExistence type="predicted"/>
<evidence type="ECO:0000256" key="1">
    <source>
        <dbReference type="SAM" id="MobiDB-lite"/>
    </source>
</evidence>
<sequence length="82" mass="9748">MDRILQKLLFDTRFTTNKIEKEFLVRRMGLGYSMRPKKLERDIIRPCLKAARKREEANVAEEEEEDIGRSGSVKKRSVSRRH</sequence>
<evidence type="ECO:0000313" key="3">
    <source>
        <dbReference type="Proteomes" id="UP001059546"/>
    </source>
</evidence>
<gene>
    <name evidence="2" type="ORF">GPU96_07g13270</name>
</gene>